<dbReference type="STRING" id="1184609.KILIM_070_00250"/>
<dbReference type="EMBL" id="BAHD01000070">
    <property type="protein sequence ID" value="GAB97488.1"/>
    <property type="molecule type" value="Genomic_DNA"/>
</dbReference>
<comment type="caution">
    <text evidence="2">The sequence shown here is derived from an EMBL/GenBank/DDBJ whole genome shotgun (WGS) entry which is preliminary data.</text>
</comment>
<dbReference type="OrthoDB" id="9758307at2"/>
<dbReference type="RefSeq" id="WP_006594020.1">
    <property type="nucleotide sequence ID" value="NZ_BAHD01000070.1"/>
</dbReference>
<dbReference type="Gene3D" id="1.20.1330.10">
    <property type="entry name" value="f41 fragment of flagellin, N-terminal domain"/>
    <property type="match status" value="1"/>
</dbReference>
<proteinExistence type="predicted"/>
<evidence type="ECO:0000313" key="3">
    <source>
        <dbReference type="Proteomes" id="UP000008366"/>
    </source>
</evidence>
<dbReference type="GO" id="GO:0009424">
    <property type="term" value="C:bacterial-type flagellum hook"/>
    <property type="evidence" value="ECO:0007669"/>
    <property type="project" value="InterPro"/>
</dbReference>
<dbReference type="PANTHER" id="PTHR42792">
    <property type="entry name" value="FLAGELLIN"/>
    <property type="match status" value="1"/>
</dbReference>
<gene>
    <name evidence="2" type="primary">flgL</name>
    <name evidence="2" type="ORF">KILIM_070_00250</name>
</gene>
<name>K6VMN9_9MICO</name>
<dbReference type="GO" id="GO:0005198">
    <property type="term" value="F:structural molecule activity"/>
    <property type="evidence" value="ECO:0007669"/>
    <property type="project" value="InterPro"/>
</dbReference>
<accession>K6VMN9</accession>
<dbReference type="NCBIfam" id="TIGR02550">
    <property type="entry name" value="flagell_flgL"/>
    <property type="match status" value="1"/>
</dbReference>
<sequence>MSSLRITQNSMNRTQMAGLNTSLGRLQQTQEQLTTGKRLNRPSDDPVGTVSALRFRSEQSQLAQFGRNIADGLDRLGMADNTLTQTNNMTQRIRVQTVAALNGTNGPDQLKAYAAEIRELRAGLLQQANSSYAGVSLFGGTSSNDVAFHTTTGSFLGNDDPVMRTISEAADEAGQLNVGVSGQEAFGSALEADTGALDALATAIENGDLDGMRAGLEAVDNLRDNILNVQATVGARVNRLQGLVELNGRQDDASKIALSKVEDTDFQQAAMDLGVQSASYQAALAASAKVIQPSLMDFLR</sequence>
<organism evidence="2 3">
    <name type="scientific">Kineosphaera limosa NBRC 100340</name>
    <dbReference type="NCBI Taxonomy" id="1184609"/>
    <lineage>
        <taxon>Bacteria</taxon>
        <taxon>Bacillati</taxon>
        <taxon>Actinomycetota</taxon>
        <taxon>Actinomycetes</taxon>
        <taxon>Micrococcales</taxon>
        <taxon>Dermatophilaceae</taxon>
        <taxon>Kineosphaera</taxon>
    </lineage>
</organism>
<protein>
    <submittedName>
        <fullName evidence="2">Putative flagellar hook-associated protein 3</fullName>
    </submittedName>
</protein>
<evidence type="ECO:0000259" key="1">
    <source>
        <dbReference type="Pfam" id="PF00669"/>
    </source>
</evidence>
<dbReference type="Proteomes" id="UP000008366">
    <property type="component" value="Unassembled WGS sequence"/>
</dbReference>
<keyword evidence="2" id="KW-0969">Cilium</keyword>
<keyword evidence="2" id="KW-0966">Cell projection</keyword>
<keyword evidence="3" id="KW-1185">Reference proteome</keyword>
<dbReference type="eggNOG" id="COG1344">
    <property type="taxonomic scope" value="Bacteria"/>
</dbReference>
<feature type="domain" description="Flagellin N-terminal" evidence="1">
    <location>
        <begin position="6"/>
        <end position="141"/>
    </location>
</feature>
<keyword evidence="2" id="KW-0282">Flagellum</keyword>
<reference evidence="2 3" key="1">
    <citation type="submission" date="2012-08" db="EMBL/GenBank/DDBJ databases">
        <title>Whole genome shotgun sequence of Kineosphaera limosa NBRC 100340.</title>
        <authorList>
            <person name="Yoshida I."/>
            <person name="Isaki S."/>
            <person name="Hosoyama A."/>
            <person name="Tsuchikane K."/>
            <person name="Katsumata H."/>
            <person name="Ando Y."/>
            <person name="Ohji S."/>
            <person name="Hamada M."/>
            <person name="Tamura T."/>
            <person name="Yamazoe A."/>
            <person name="Yamazaki S."/>
            <person name="Fujita N."/>
        </authorList>
    </citation>
    <scope>NUCLEOTIDE SEQUENCE [LARGE SCALE GENOMIC DNA]</scope>
    <source>
        <strain evidence="2 3">NBRC 100340</strain>
    </source>
</reference>
<dbReference type="Pfam" id="PF00669">
    <property type="entry name" value="Flagellin_N"/>
    <property type="match status" value="1"/>
</dbReference>
<dbReference type="SUPFAM" id="SSF64518">
    <property type="entry name" value="Phase 1 flagellin"/>
    <property type="match status" value="1"/>
</dbReference>
<dbReference type="PANTHER" id="PTHR42792:SF1">
    <property type="entry name" value="FLAGELLAR HOOK-ASSOCIATED PROTEIN 3"/>
    <property type="match status" value="1"/>
</dbReference>
<dbReference type="InterPro" id="IPR013384">
    <property type="entry name" value="Flagell_FlgL"/>
</dbReference>
<dbReference type="InterPro" id="IPR001029">
    <property type="entry name" value="Flagellin_N"/>
</dbReference>
<evidence type="ECO:0000313" key="2">
    <source>
        <dbReference type="EMBL" id="GAB97488.1"/>
    </source>
</evidence>
<dbReference type="InterPro" id="IPR001492">
    <property type="entry name" value="Flagellin"/>
</dbReference>
<dbReference type="GO" id="GO:0071973">
    <property type="term" value="P:bacterial-type flagellum-dependent cell motility"/>
    <property type="evidence" value="ECO:0007669"/>
    <property type="project" value="InterPro"/>
</dbReference>
<dbReference type="AlphaFoldDB" id="K6VMN9"/>